<dbReference type="STRING" id="115783.SAMN02745119_01222"/>
<dbReference type="GO" id="GO:0005737">
    <property type="term" value="C:cytoplasm"/>
    <property type="evidence" value="ECO:0007669"/>
    <property type="project" value="TreeGrafter"/>
</dbReference>
<dbReference type="Proteomes" id="UP000190102">
    <property type="component" value="Unassembled WGS sequence"/>
</dbReference>
<evidence type="ECO:0000256" key="2">
    <source>
        <dbReference type="ARBA" id="ARBA00011643"/>
    </source>
</evidence>
<dbReference type="GO" id="GO:0046872">
    <property type="term" value="F:metal ion binding"/>
    <property type="evidence" value="ECO:0007669"/>
    <property type="project" value="UniProtKB-UniRule"/>
</dbReference>
<dbReference type="Gene3D" id="3.40.1390.30">
    <property type="entry name" value="NIF3 (NGG1p interacting factor 3)-like"/>
    <property type="match status" value="1"/>
</dbReference>
<proteinExistence type="inferred from homology"/>
<dbReference type="AlphaFoldDB" id="A0A1T4MCD1"/>
<evidence type="ECO:0000256" key="4">
    <source>
        <dbReference type="ARBA" id="ARBA00022723"/>
    </source>
</evidence>
<feature type="binding site" evidence="6">
    <location>
        <position position="339"/>
    </location>
    <ligand>
        <name>a divalent metal cation</name>
        <dbReference type="ChEBI" id="CHEBI:60240"/>
        <label>1</label>
    </ligand>
</feature>
<dbReference type="Gene3D" id="3.30.70.120">
    <property type="match status" value="1"/>
</dbReference>
<name>A0A1T4MCD1_9BACT</name>
<accession>A0A1T4MCD1</accession>
<keyword evidence="4 5" id="KW-0479">Metal-binding</keyword>
<dbReference type="Pfam" id="PF01784">
    <property type="entry name" value="DUF34_NIF3"/>
    <property type="match status" value="1"/>
</dbReference>
<dbReference type="InterPro" id="IPR017221">
    <property type="entry name" value="DUF34/NIF3_bac"/>
</dbReference>
<evidence type="ECO:0000313" key="8">
    <source>
        <dbReference type="Proteomes" id="UP000190102"/>
    </source>
</evidence>
<keyword evidence="8" id="KW-1185">Reference proteome</keyword>
<gene>
    <name evidence="7" type="ORF">SAMN02745119_01222</name>
</gene>
<dbReference type="OrthoDB" id="9792792at2"/>
<sequence length="384" mass="41725">MHSFHLYGMTNLKLSDITGIINKKYPFALAEEWDNVGLQLGNPATEITRIMVALDPLPQVITSAINSNCDLLITHHPLIFSPLRQITSSTTTGSSILKAAQSNLALLAMHTNYDIAQDGLNDLLAKRIGLEQTRPLKITGRNELIKLVVFVPEEQLATVRAALLPHTESIGNYQDCSFSAAGEGTFLPLAGAQPTIGTIGKLEKVAEQRLELLLRRDQLSKAIRTLLAVHPYEEPAFDCYPLLNEAPPKGLGRIGSLTEPVRLADWAANLAETLECRSVRFVGDPAGMIQKIALCSGSGASLLRDAIRAGSDLLLTGDVKYHEAREAEAQGIALVDAGHFGTEILMVAAIRDFLTNALQQAGHTIEILTADCEQDPFRTITRHL</sequence>
<dbReference type="SUPFAM" id="SSF102705">
    <property type="entry name" value="NIF3 (NGG1p interacting factor 3)-like"/>
    <property type="match status" value="1"/>
</dbReference>
<evidence type="ECO:0000256" key="1">
    <source>
        <dbReference type="ARBA" id="ARBA00006964"/>
    </source>
</evidence>
<dbReference type="InterPro" id="IPR015867">
    <property type="entry name" value="N-reg_PII/ATP_PRibTrfase_C"/>
</dbReference>
<feature type="binding site" evidence="6">
    <location>
        <position position="76"/>
    </location>
    <ligand>
        <name>a divalent metal cation</name>
        <dbReference type="ChEBI" id="CHEBI:60240"/>
        <label>1</label>
    </ligand>
</feature>
<evidence type="ECO:0000256" key="5">
    <source>
        <dbReference type="PIRNR" id="PIRNR037489"/>
    </source>
</evidence>
<evidence type="ECO:0000313" key="7">
    <source>
        <dbReference type="EMBL" id="SJZ64448.1"/>
    </source>
</evidence>
<comment type="similarity">
    <text evidence="1 5">Belongs to the GTP cyclohydrolase I type 2/NIF3 family.</text>
</comment>
<dbReference type="PANTHER" id="PTHR13799:SF14">
    <property type="entry name" value="GTP CYCLOHYDROLASE 1 TYPE 2 HOMOLOG"/>
    <property type="match status" value="1"/>
</dbReference>
<feature type="binding site" evidence="6">
    <location>
        <position position="75"/>
    </location>
    <ligand>
        <name>a divalent metal cation</name>
        <dbReference type="ChEBI" id="CHEBI:60240"/>
        <label>1</label>
    </ligand>
</feature>
<dbReference type="InterPro" id="IPR002678">
    <property type="entry name" value="DUF34/NIF3"/>
</dbReference>
<comment type="subunit">
    <text evidence="2">Homohexamer.</text>
</comment>
<dbReference type="InterPro" id="IPR036069">
    <property type="entry name" value="DUF34/NIF3_sf"/>
</dbReference>
<feature type="binding site" evidence="6">
    <location>
        <position position="343"/>
    </location>
    <ligand>
        <name>a divalent metal cation</name>
        <dbReference type="ChEBI" id="CHEBI:60240"/>
        <label>1</label>
    </ligand>
</feature>
<dbReference type="EMBL" id="FUWR01000005">
    <property type="protein sequence ID" value="SJZ64448.1"/>
    <property type="molecule type" value="Genomic_DNA"/>
</dbReference>
<evidence type="ECO:0000256" key="6">
    <source>
        <dbReference type="PIRSR" id="PIRSR602678-1"/>
    </source>
</evidence>
<protein>
    <recommendedName>
        <fullName evidence="3 5">GTP cyclohydrolase 1 type 2 homolog</fullName>
    </recommendedName>
</protein>
<organism evidence="7 8">
    <name type="scientific">Trichlorobacter thiogenes</name>
    <dbReference type="NCBI Taxonomy" id="115783"/>
    <lineage>
        <taxon>Bacteria</taxon>
        <taxon>Pseudomonadati</taxon>
        <taxon>Thermodesulfobacteriota</taxon>
        <taxon>Desulfuromonadia</taxon>
        <taxon>Geobacterales</taxon>
        <taxon>Geobacteraceae</taxon>
        <taxon>Trichlorobacter</taxon>
    </lineage>
</organism>
<dbReference type="NCBIfam" id="TIGR00486">
    <property type="entry name" value="YbgI_SA1388"/>
    <property type="match status" value="1"/>
</dbReference>
<feature type="binding site" evidence="6">
    <location>
        <position position="114"/>
    </location>
    <ligand>
        <name>a divalent metal cation</name>
        <dbReference type="ChEBI" id="CHEBI:60240"/>
        <label>1</label>
    </ligand>
</feature>
<dbReference type="FunFam" id="3.40.1390.30:FF:000001">
    <property type="entry name" value="GTP cyclohydrolase 1 type 2"/>
    <property type="match status" value="1"/>
</dbReference>
<reference evidence="8" key="1">
    <citation type="submission" date="2017-02" db="EMBL/GenBank/DDBJ databases">
        <authorList>
            <person name="Varghese N."/>
            <person name="Submissions S."/>
        </authorList>
    </citation>
    <scope>NUCLEOTIDE SEQUENCE [LARGE SCALE GENOMIC DNA]</scope>
    <source>
        <strain evidence="8">ATCC BAA-34</strain>
    </source>
</reference>
<dbReference type="PIRSF" id="PIRSF037489">
    <property type="entry name" value="UCP037489_NIF3_YqfO"/>
    <property type="match status" value="1"/>
</dbReference>
<dbReference type="PANTHER" id="PTHR13799">
    <property type="entry name" value="NGG1 INTERACTING FACTOR 3"/>
    <property type="match status" value="1"/>
</dbReference>
<evidence type="ECO:0000256" key="3">
    <source>
        <dbReference type="ARBA" id="ARBA00022112"/>
    </source>
</evidence>